<dbReference type="GO" id="GO:0008654">
    <property type="term" value="P:phospholipid biosynthetic process"/>
    <property type="evidence" value="ECO:0007669"/>
    <property type="project" value="UniProtKB-KW"/>
</dbReference>
<evidence type="ECO:0000256" key="6">
    <source>
        <dbReference type="ARBA" id="ARBA00022692"/>
    </source>
</evidence>
<evidence type="ECO:0000256" key="13">
    <source>
        <dbReference type="SAM" id="MobiDB-lite"/>
    </source>
</evidence>
<feature type="compositionally biased region" description="Polar residues" evidence="13">
    <location>
        <begin position="15"/>
        <end position="35"/>
    </location>
</feature>
<dbReference type="AlphaFoldDB" id="A0AAW1RAS6"/>
<comment type="similarity">
    <text evidence="3">Belongs to the 1-acyl-sn-glycerol-3-phosphate acyltransferase family.</text>
</comment>
<dbReference type="SMART" id="SM00563">
    <property type="entry name" value="PlsC"/>
    <property type="match status" value="1"/>
</dbReference>
<dbReference type="GO" id="GO:0008374">
    <property type="term" value="F:O-acyltransferase activity"/>
    <property type="evidence" value="ECO:0007669"/>
    <property type="project" value="InterPro"/>
</dbReference>
<dbReference type="GO" id="GO:0016020">
    <property type="term" value="C:membrane"/>
    <property type="evidence" value="ECO:0007669"/>
    <property type="project" value="UniProtKB-SubCell"/>
</dbReference>
<evidence type="ECO:0000256" key="3">
    <source>
        <dbReference type="ARBA" id="ARBA00008655"/>
    </source>
</evidence>
<accession>A0AAW1RAS6</accession>
<organism evidence="16 17">
    <name type="scientific">Apatococcus lobatus</name>
    <dbReference type="NCBI Taxonomy" id="904363"/>
    <lineage>
        <taxon>Eukaryota</taxon>
        <taxon>Viridiplantae</taxon>
        <taxon>Chlorophyta</taxon>
        <taxon>core chlorophytes</taxon>
        <taxon>Trebouxiophyceae</taxon>
        <taxon>Chlorellales</taxon>
        <taxon>Chlorellaceae</taxon>
        <taxon>Apatococcus</taxon>
    </lineage>
</organism>
<dbReference type="Pfam" id="PF01553">
    <property type="entry name" value="Acyltransferase"/>
    <property type="match status" value="1"/>
</dbReference>
<evidence type="ECO:0000256" key="12">
    <source>
        <dbReference type="ARBA" id="ARBA00023315"/>
    </source>
</evidence>
<feature type="transmembrane region" description="Helical" evidence="14">
    <location>
        <begin position="74"/>
        <end position="103"/>
    </location>
</feature>
<evidence type="ECO:0000256" key="2">
    <source>
        <dbReference type="ARBA" id="ARBA00005189"/>
    </source>
</evidence>
<feature type="region of interest" description="Disordered" evidence="13">
    <location>
        <begin position="368"/>
        <end position="389"/>
    </location>
</feature>
<evidence type="ECO:0000256" key="10">
    <source>
        <dbReference type="ARBA" id="ARBA00023209"/>
    </source>
</evidence>
<keyword evidence="8" id="KW-0443">Lipid metabolism</keyword>
<evidence type="ECO:0000256" key="9">
    <source>
        <dbReference type="ARBA" id="ARBA00023136"/>
    </source>
</evidence>
<comment type="pathway">
    <text evidence="2">Lipid metabolism.</text>
</comment>
<evidence type="ECO:0000256" key="14">
    <source>
        <dbReference type="SAM" id="Phobius"/>
    </source>
</evidence>
<keyword evidence="6 14" id="KW-0812">Transmembrane</keyword>
<dbReference type="InterPro" id="IPR045252">
    <property type="entry name" value="LPCAT1-like"/>
</dbReference>
<dbReference type="PANTHER" id="PTHR23063:SF59">
    <property type="entry name" value="ACYLTRANSFERASE"/>
    <property type="match status" value="1"/>
</dbReference>
<keyword evidence="7 14" id="KW-1133">Transmembrane helix</keyword>
<keyword evidence="11" id="KW-1208">Phospholipid metabolism</keyword>
<evidence type="ECO:0000256" key="7">
    <source>
        <dbReference type="ARBA" id="ARBA00022989"/>
    </source>
</evidence>
<evidence type="ECO:0000259" key="15">
    <source>
        <dbReference type="SMART" id="SM00563"/>
    </source>
</evidence>
<keyword evidence="12" id="KW-0012">Acyltransferase</keyword>
<evidence type="ECO:0000313" key="17">
    <source>
        <dbReference type="Proteomes" id="UP001438707"/>
    </source>
</evidence>
<evidence type="ECO:0000256" key="8">
    <source>
        <dbReference type="ARBA" id="ARBA00023098"/>
    </source>
</evidence>
<proteinExistence type="inferred from homology"/>
<gene>
    <name evidence="16" type="ORF">WJX74_007504</name>
</gene>
<keyword evidence="10" id="KW-0594">Phospholipid biosynthesis</keyword>
<dbReference type="EMBL" id="JALJOS010000015">
    <property type="protein sequence ID" value="KAK9830794.1"/>
    <property type="molecule type" value="Genomic_DNA"/>
</dbReference>
<keyword evidence="4" id="KW-0444">Lipid biosynthesis</keyword>
<comment type="subcellular location">
    <subcellularLocation>
        <location evidence="1">Membrane</location>
    </subcellularLocation>
</comment>
<dbReference type="Proteomes" id="UP001438707">
    <property type="component" value="Unassembled WGS sequence"/>
</dbReference>
<dbReference type="SUPFAM" id="SSF69593">
    <property type="entry name" value="Glycerol-3-phosphate (1)-acyltransferase"/>
    <property type="match status" value="1"/>
</dbReference>
<feature type="region of interest" description="Disordered" evidence="13">
    <location>
        <begin position="1"/>
        <end position="41"/>
    </location>
</feature>
<evidence type="ECO:0000313" key="16">
    <source>
        <dbReference type="EMBL" id="KAK9830794.1"/>
    </source>
</evidence>
<feature type="compositionally biased region" description="Polar residues" evidence="13">
    <location>
        <begin position="378"/>
        <end position="389"/>
    </location>
</feature>
<evidence type="ECO:0000256" key="11">
    <source>
        <dbReference type="ARBA" id="ARBA00023264"/>
    </source>
</evidence>
<protein>
    <recommendedName>
        <fullName evidence="15">Phospholipid/glycerol acyltransferase domain-containing protein</fullName>
    </recommendedName>
</protein>
<keyword evidence="9 14" id="KW-0472">Membrane</keyword>
<evidence type="ECO:0000256" key="1">
    <source>
        <dbReference type="ARBA" id="ARBA00004370"/>
    </source>
</evidence>
<reference evidence="16 17" key="1">
    <citation type="journal article" date="2024" name="Nat. Commun.">
        <title>Phylogenomics reveals the evolutionary origins of lichenization in chlorophyte algae.</title>
        <authorList>
            <person name="Puginier C."/>
            <person name="Libourel C."/>
            <person name="Otte J."/>
            <person name="Skaloud P."/>
            <person name="Haon M."/>
            <person name="Grisel S."/>
            <person name="Petersen M."/>
            <person name="Berrin J.G."/>
            <person name="Delaux P.M."/>
            <person name="Dal Grande F."/>
            <person name="Keller J."/>
        </authorList>
    </citation>
    <scope>NUCLEOTIDE SEQUENCE [LARGE SCALE GENOMIC DNA]</scope>
    <source>
        <strain evidence="16 17">SAG 2145</strain>
    </source>
</reference>
<dbReference type="PANTHER" id="PTHR23063">
    <property type="entry name" value="PHOSPHOLIPID ACYLTRANSFERASE"/>
    <property type="match status" value="1"/>
</dbReference>
<name>A0AAW1RAS6_9CHLO</name>
<feature type="domain" description="Phospholipid/glycerol acyltransferase" evidence="15">
    <location>
        <begin position="157"/>
        <end position="274"/>
    </location>
</feature>
<keyword evidence="5" id="KW-0808">Transferase</keyword>
<evidence type="ECO:0000256" key="5">
    <source>
        <dbReference type="ARBA" id="ARBA00022679"/>
    </source>
</evidence>
<dbReference type="InterPro" id="IPR002123">
    <property type="entry name" value="Plipid/glycerol_acylTrfase"/>
</dbReference>
<sequence>MADDARRAMLAGEHFSSTSGRPVPITASSDTAQPSQPAPKPPVVVTVEEVETMKQNSPFLDTSYPMTAYEWFKLVLLLPWTIIKLPIALLGFILVWGITKLIILGSPINQPLSPVRSKMMRPFLSFWADILMRLGFSFWRLPIRGKENIKAAEEARAIIAFNHVSYMDPYVMVKVFAPCGLAKIGVVKLPFLGDFARALQFLFVQRKGTEDKANKLAIQGSTTERIAERAADPRYPLFMVAPEATTKSAACLLKFSSGAFAAQRPILPVLLHYRAKCFHPGWGSITSTLFHMLRMLSQFSNSLEVEILPVYVPSSKEKADPKLYAENVRVLMAQSLGVPLADAGILDHIRLKHAGLFVDSSGGRIIQTPRGQKAVQEDMSSQGHPSSSS</sequence>
<keyword evidence="17" id="KW-1185">Reference proteome</keyword>
<comment type="caution">
    <text evidence="16">The sequence shown here is derived from an EMBL/GenBank/DDBJ whole genome shotgun (WGS) entry which is preliminary data.</text>
</comment>
<evidence type="ECO:0000256" key="4">
    <source>
        <dbReference type="ARBA" id="ARBA00022516"/>
    </source>
</evidence>
<dbReference type="CDD" id="cd07991">
    <property type="entry name" value="LPLAT_LPCAT1-like"/>
    <property type="match status" value="1"/>
</dbReference>